<dbReference type="InterPro" id="IPR018727">
    <property type="entry name" value="DUF2267"/>
</dbReference>
<sequence>MSDQQDEKQMEGDNPKRRELARQARAQGRRPSQDRVTLGSSKQIQQSPQGQQHGPAPAGAHKPAAEARPQPSRPGPAPSWPRPDPELIGTAPPPEPLVLRYREVVGEVGRRIGVDFEEAKSAAEAAVTVLARALNEPDRERFLDKVPAELHENYAVNVPYPPRGVAGFVEEVGRISHRTPDVARYQAQTVISVLSEQDSGFIQSLYLPPDLRELVEPPAPAGGGLVGPDGRTSPLSAEELSAALDRLPYWSGNSRALTRTITLPPANLDRVLDMIDGVRRDFGRGPKVTRDDPENATLVVRTTSVDAVTAPDVDLAHRLDDAIDQAGAGIT</sequence>
<dbReference type="EMBL" id="BAABJQ010000001">
    <property type="protein sequence ID" value="GAA5177323.1"/>
    <property type="molecule type" value="Genomic_DNA"/>
</dbReference>
<dbReference type="Proteomes" id="UP001501570">
    <property type="component" value="Unassembled WGS sequence"/>
</dbReference>
<feature type="compositionally biased region" description="Low complexity" evidence="1">
    <location>
        <begin position="40"/>
        <end position="69"/>
    </location>
</feature>
<evidence type="ECO:0000313" key="2">
    <source>
        <dbReference type="EMBL" id="GAA5177323.1"/>
    </source>
</evidence>
<name>A0ABP9RI11_9ACTN</name>
<gene>
    <name evidence="2" type="ORF">GCM10023322_01760</name>
</gene>
<keyword evidence="3" id="KW-1185">Reference proteome</keyword>
<evidence type="ECO:0008006" key="4">
    <source>
        <dbReference type="Google" id="ProtNLM"/>
    </source>
</evidence>
<feature type="compositionally biased region" description="Basic and acidic residues" evidence="1">
    <location>
        <begin position="1"/>
        <end position="22"/>
    </location>
</feature>
<dbReference type="RefSeq" id="WP_345625097.1">
    <property type="nucleotide sequence ID" value="NZ_BAABJQ010000001.1"/>
</dbReference>
<evidence type="ECO:0000313" key="3">
    <source>
        <dbReference type="Proteomes" id="UP001501570"/>
    </source>
</evidence>
<organism evidence="2 3">
    <name type="scientific">Rugosimonospora acidiphila</name>
    <dbReference type="NCBI Taxonomy" id="556531"/>
    <lineage>
        <taxon>Bacteria</taxon>
        <taxon>Bacillati</taxon>
        <taxon>Actinomycetota</taxon>
        <taxon>Actinomycetes</taxon>
        <taxon>Micromonosporales</taxon>
        <taxon>Micromonosporaceae</taxon>
        <taxon>Rugosimonospora</taxon>
    </lineage>
</organism>
<dbReference type="Pfam" id="PF10025">
    <property type="entry name" value="DUF2267"/>
    <property type="match status" value="1"/>
</dbReference>
<feature type="compositionally biased region" description="Pro residues" evidence="1">
    <location>
        <begin position="71"/>
        <end position="82"/>
    </location>
</feature>
<accession>A0ABP9RI11</accession>
<feature type="region of interest" description="Disordered" evidence="1">
    <location>
        <begin position="1"/>
        <end position="95"/>
    </location>
</feature>
<protein>
    <recommendedName>
        <fullName evidence="4">Pterin-4-alpha-carbinolamine dehydratase</fullName>
    </recommendedName>
</protein>
<proteinExistence type="predicted"/>
<evidence type="ECO:0000256" key="1">
    <source>
        <dbReference type="SAM" id="MobiDB-lite"/>
    </source>
</evidence>
<comment type="caution">
    <text evidence="2">The sequence shown here is derived from an EMBL/GenBank/DDBJ whole genome shotgun (WGS) entry which is preliminary data.</text>
</comment>
<reference evidence="3" key="1">
    <citation type="journal article" date="2019" name="Int. J. Syst. Evol. Microbiol.">
        <title>The Global Catalogue of Microorganisms (GCM) 10K type strain sequencing project: providing services to taxonomists for standard genome sequencing and annotation.</title>
        <authorList>
            <consortium name="The Broad Institute Genomics Platform"/>
            <consortium name="The Broad Institute Genome Sequencing Center for Infectious Disease"/>
            <person name="Wu L."/>
            <person name="Ma J."/>
        </authorList>
    </citation>
    <scope>NUCLEOTIDE SEQUENCE [LARGE SCALE GENOMIC DNA]</scope>
    <source>
        <strain evidence="3">JCM 18304</strain>
    </source>
</reference>